<dbReference type="AlphaFoldDB" id="A0A0S3PQ95"/>
<sequence length="97" mass="10961">MGNYRLSIRAQNDLSEIWESISPHNLSAANALLVRIRDRLLLAADNPLMFAARPEIGPKARIFAEGPYLIIYEPIDDGILVVAIVHGKRDPDRWVRN</sequence>
<protein>
    <submittedName>
        <fullName evidence="3">Plasmid stabilization system protein</fullName>
    </submittedName>
</protein>
<comment type="similarity">
    <text evidence="1">Belongs to the RelE toxin family.</text>
</comment>
<dbReference type="InterPro" id="IPR051803">
    <property type="entry name" value="TA_system_RelE-like_toxin"/>
</dbReference>
<name>A0A0S3PQ95_9BRAD</name>
<evidence type="ECO:0000313" key="4">
    <source>
        <dbReference type="Proteomes" id="UP000236884"/>
    </source>
</evidence>
<reference evidence="3 4" key="1">
    <citation type="submission" date="2015-08" db="EMBL/GenBank/DDBJ databases">
        <title>Investigation of the bacterial diversity of lava forest soil.</title>
        <authorList>
            <person name="Lee J.S."/>
        </authorList>
    </citation>
    <scope>NUCLEOTIDE SEQUENCE [LARGE SCALE GENOMIC DNA]</scope>
    <source>
        <strain evidence="3 4">GJW-30</strain>
    </source>
</reference>
<dbReference type="EMBL" id="AP014946">
    <property type="protein sequence ID" value="BAT58100.1"/>
    <property type="molecule type" value="Genomic_DNA"/>
</dbReference>
<dbReference type="PANTHER" id="PTHR33755">
    <property type="entry name" value="TOXIN PARE1-RELATED"/>
    <property type="match status" value="1"/>
</dbReference>
<evidence type="ECO:0000256" key="1">
    <source>
        <dbReference type="ARBA" id="ARBA00006226"/>
    </source>
</evidence>
<dbReference type="KEGG" id="vgo:GJW-30_1_00615"/>
<dbReference type="InterPro" id="IPR035093">
    <property type="entry name" value="RelE/ParE_toxin_dom_sf"/>
</dbReference>
<evidence type="ECO:0000313" key="3">
    <source>
        <dbReference type="EMBL" id="BAT58100.1"/>
    </source>
</evidence>
<dbReference type="InterPro" id="IPR007712">
    <property type="entry name" value="RelE/ParE_toxin"/>
</dbReference>
<organism evidence="3 4">
    <name type="scientific">Variibacter gotjawalensis</name>
    <dbReference type="NCBI Taxonomy" id="1333996"/>
    <lineage>
        <taxon>Bacteria</taxon>
        <taxon>Pseudomonadati</taxon>
        <taxon>Pseudomonadota</taxon>
        <taxon>Alphaproteobacteria</taxon>
        <taxon>Hyphomicrobiales</taxon>
        <taxon>Nitrobacteraceae</taxon>
        <taxon>Variibacter</taxon>
    </lineage>
</organism>
<evidence type="ECO:0000256" key="2">
    <source>
        <dbReference type="ARBA" id="ARBA00022649"/>
    </source>
</evidence>
<accession>A0A0S3PQ95</accession>
<dbReference type="Proteomes" id="UP000236884">
    <property type="component" value="Chromosome"/>
</dbReference>
<proteinExistence type="inferred from homology"/>
<keyword evidence="2" id="KW-1277">Toxin-antitoxin system</keyword>
<dbReference type="Pfam" id="PF05016">
    <property type="entry name" value="ParE_toxin"/>
    <property type="match status" value="1"/>
</dbReference>
<dbReference type="OrthoDB" id="5457915at2"/>
<keyword evidence="4" id="KW-1185">Reference proteome</keyword>
<gene>
    <name evidence="3" type="ORF">GJW-30_1_00615</name>
</gene>
<dbReference type="RefSeq" id="WP_096351514.1">
    <property type="nucleotide sequence ID" value="NZ_AP014946.1"/>
</dbReference>
<dbReference type="Gene3D" id="3.30.2310.20">
    <property type="entry name" value="RelE-like"/>
    <property type="match status" value="1"/>
</dbReference>